<dbReference type="EMBL" id="BKCP01010070">
    <property type="protein sequence ID" value="GER51929.1"/>
    <property type="molecule type" value="Genomic_DNA"/>
</dbReference>
<dbReference type="PANTHER" id="PTHR11413:SF110">
    <property type="entry name" value="CYSTEINE PROTEINASE INHIBITOR 6"/>
    <property type="match status" value="1"/>
</dbReference>
<dbReference type="PANTHER" id="PTHR11413">
    <property type="entry name" value="CYSTATIN FAMILY MEMBER"/>
    <property type="match status" value="1"/>
</dbReference>
<feature type="transmembrane region" description="Helical" evidence="5">
    <location>
        <begin position="282"/>
        <end position="301"/>
    </location>
</feature>
<feature type="domain" description="Cystatin" evidence="6">
    <location>
        <begin position="313"/>
        <end position="401"/>
    </location>
</feature>
<keyword evidence="5" id="KW-0472">Membrane</keyword>
<evidence type="ECO:0000313" key="7">
    <source>
        <dbReference type="EMBL" id="GER51929.1"/>
    </source>
</evidence>
<dbReference type="CDD" id="cd00042">
    <property type="entry name" value="CY"/>
    <property type="match status" value="1"/>
</dbReference>
<evidence type="ECO:0000313" key="8">
    <source>
        <dbReference type="Proteomes" id="UP000325081"/>
    </source>
</evidence>
<keyword evidence="1 3" id="KW-0646">Protease inhibitor</keyword>
<comment type="caution">
    <text evidence="7">The sequence shown here is derived from an EMBL/GenBank/DDBJ whole genome shotgun (WGS) entry which is preliminary data.</text>
</comment>
<proteinExistence type="inferred from homology"/>
<dbReference type="InterPro" id="IPR000010">
    <property type="entry name" value="Cystatin_dom"/>
</dbReference>
<sequence length="418" mass="45294">MMNHMAQHRAHQENRQLCTRANPPTRPEGRVACNGPHVHAHGCSLGNVEATDFDIGVGLVREHERSRRVEPETLLGHVLESQQGIDKMVLGITRLLPGEGVFLHDFLGETVGTLDAILENRLNHGGDLIFPNRPKRLNPLHGEELERAELPDLDIVRAVVGPDEVHPVLAEHVDLSRPVPVGQLLVVVLEDLLGQLGGVDHHAEVGPEVDGEYWAVDLGPLGEAVDEDGLEVVEVADDGEGPGAGGELEAEALEELVGGEDGEEGEDYEGKMSMKVNSRNEFTLPFILVSAVVALICAIGFCGEPAVALTETMKVGGLGGVSQNNPEIDSIARFAVKRHNEKQNSALEFVRVVNAKEQVVAGIMHHLTLEVTDGGRKKKYEAKVWVKSWESFKELQEFKPVDDSLSYASPGLGVGHGR</sequence>
<evidence type="ECO:0000256" key="5">
    <source>
        <dbReference type="SAM" id="Phobius"/>
    </source>
</evidence>
<dbReference type="GO" id="GO:0004869">
    <property type="term" value="F:cysteine-type endopeptidase inhibitor activity"/>
    <property type="evidence" value="ECO:0007669"/>
    <property type="project" value="UniProtKB-KW"/>
</dbReference>
<evidence type="ECO:0000256" key="3">
    <source>
        <dbReference type="RuleBase" id="RU362130"/>
    </source>
</evidence>
<dbReference type="Gene3D" id="3.10.450.10">
    <property type="match status" value="1"/>
</dbReference>
<evidence type="ECO:0000259" key="6">
    <source>
        <dbReference type="SMART" id="SM00043"/>
    </source>
</evidence>
<dbReference type="SMART" id="SM00043">
    <property type="entry name" value="CY"/>
    <property type="match status" value="1"/>
</dbReference>
<keyword evidence="5" id="KW-0812">Transmembrane</keyword>
<dbReference type="Pfam" id="PF16845">
    <property type="entry name" value="SQAPI"/>
    <property type="match status" value="1"/>
</dbReference>
<dbReference type="InterPro" id="IPR046350">
    <property type="entry name" value="Cystatin_sf"/>
</dbReference>
<dbReference type="InterPro" id="IPR018073">
    <property type="entry name" value="Prot_inh_cystat_CS"/>
</dbReference>
<evidence type="ECO:0000256" key="2">
    <source>
        <dbReference type="ARBA" id="ARBA00022704"/>
    </source>
</evidence>
<keyword evidence="8" id="KW-1185">Reference proteome</keyword>
<dbReference type="Proteomes" id="UP000325081">
    <property type="component" value="Unassembled WGS sequence"/>
</dbReference>
<reference evidence="8" key="1">
    <citation type="journal article" date="2019" name="Curr. Biol.">
        <title>Genome Sequence of Striga asiatica Provides Insight into the Evolution of Plant Parasitism.</title>
        <authorList>
            <person name="Yoshida S."/>
            <person name="Kim S."/>
            <person name="Wafula E.K."/>
            <person name="Tanskanen J."/>
            <person name="Kim Y.M."/>
            <person name="Honaas L."/>
            <person name="Yang Z."/>
            <person name="Spallek T."/>
            <person name="Conn C.E."/>
            <person name="Ichihashi Y."/>
            <person name="Cheong K."/>
            <person name="Cui S."/>
            <person name="Der J.P."/>
            <person name="Gundlach H."/>
            <person name="Jiao Y."/>
            <person name="Hori C."/>
            <person name="Ishida J.K."/>
            <person name="Kasahara H."/>
            <person name="Kiba T."/>
            <person name="Kim M.S."/>
            <person name="Koo N."/>
            <person name="Laohavisit A."/>
            <person name="Lee Y.H."/>
            <person name="Lumba S."/>
            <person name="McCourt P."/>
            <person name="Mortimer J.C."/>
            <person name="Mutuku J.M."/>
            <person name="Nomura T."/>
            <person name="Sasaki-Sekimoto Y."/>
            <person name="Seto Y."/>
            <person name="Wang Y."/>
            <person name="Wakatake T."/>
            <person name="Sakakibara H."/>
            <person name="Demura T."/>
            <person name="Yamaguchi S."/>
            <person name="Yoneyama K."/>
            <person name="Manabe R.I."/>
            <person name="Nelson D.C."/>
            <person name="Schulman A.H."/>
            <person name="Timko M.P."/>
            <person name="dePamphilis C.W."/>
            <person name="Choi D."/>
            <person name="Shirasu K."/>
        </authorList>
    </citation>
    <scope>NUCLEOTIDE SEQUENCE [LARGE SCALE GENOMIC DNA]</scope>
    <source>
        <strain evidence="8">cv. UVA1</strain>
    </source>
</reference>
<comment type="similarity">
    <text evidence="3">Belongs to the cystatin family. Phytocystatin subfamily.</text>
</comment>
<keyword evidence="5" id="KW-1133">Transmembrane helix</keyword>
<gene>
    <name evidence="7" type="ORF">STAS_29355</name>
</gene>
<dbReference type="OrthoDB" id="1908104at2759"/>
<evidence type="ECO:0000256" key="4">
    <source>
        <dbReference type="SAM" id="MobiDB-lite"/>
    </source>
</evidence>
<keyword evidence="2 3" id="KW-0789">Thiol protease inhibitor</keyword>
<accession>A0A5A7R3A1</accession>
<dbReference type="PROSITE" id="PS00287">
    <property type="entry name" value="CYSTATIN"/>
    <property type="match status" value="1"/>
</dbReference>
<dbReference type="AlphaFoldDB" id="A0A5A7R3A1"/>
<dbReference type="SUPFAM" id="SSF54403">
    <property type="entry name" value="Cystatin/monellin"/>
    <property type="match status" value="1"/>
</dbReference>
<organism evidence="7 8">
    <name type="scientific">Striga asiatica</name>
    <name type="common">Asiatic witchweed</name>
    <name type="synonym">Buchnera asiatica</name>
    <dbReference type="NCBI Taxonomy" id="4170"/>
    <lineage>
        <taxon>Eukaryota</taxon>
        <taxon>Viridiplantae</taxon>
        <taxon>Streptophyta</taxon>
        <taxon>Embryophyta</taxon>
        <taxon>Tracheophyta</taxon>
        <taxon>Spermatophyta</taxon>
        <taxon>Magnoliopsida</taxon>
        <taxon>eudicotyledons</taxon>
        <taxon>Gunneridae</taxon>
        <taxon>Pentapetalae</taxon>
        <taxon>asterids</taxon>
        <taxon>lamiids</taxon>
        <taxon>Lamiales</taxon>
        <taxon>Orobanchaceae</taxon>
        <taxon>Buchnereae</taxon>
        <taxon>Striga</taxon>
    </lineage>
</organism>
<protein>
    <recommendedName>
        <fullName evidence="3">Cysteine proteinase inhibitor</fullName>
    </recommendedName>
</protein>
<feature type="region of interest" description="Disordered" evidence="4">
    <location>
        <begin position="1"/>
        <end position="23"/>
    </location>
</feature>
<name>A0A5A7R3A1_STRAF</name>
<dbReference type="InterPro" id="IPR027214">
    <property type="entry name" value="Cystatin"/>
</dbReference>
<evidence type="ECO:0000256" key="1">
    <source>
        <dbReference type="ARBA" id="ARBA00022690"/>
    </source>
</evidence>